<feature type="transmembrane region" description="Helical" evidence="1">
    <location>
        <begin position="34"/>
        <end position="52"/>
    </location>
</feature>
<dbReference type="EMBL" id="BMAO01007108">
    <property type="protein sequence ID" value="GFR13686.1"/>
    <property type="molecule type" value="Genomic_DNA"/>
</dbReference>
<protein>
    <submittedName>
        <fullName evidence="2">Uncharacterized protein</fullName>
    </submittedName>
</protein>
<dbReference type="Proteomes" id="UP000887116">
    <property type="component" value="Unassembled WGS sequence"/>
</dbReference>
<gene>
    <name evidence="2" type="primary">AVEN_213416_1</name>
    <name evidence="2" type="ORF">TNCT_716401</name>
</gene>
<accession>A0A8X6JNH3</accession>
<dbReference type="AlphaFoldDB" id="A0A8X6JNH3"/>
<proteinExistence type="predicted"/>
<keyword evidence="1" id="KW-1133">Transmembrane helix</keyword>
<evidence type="ECO:0000313" key="2">
    <source>
        <dbReference type="EMBL" id="GFR13686.1"/>
    </source>
</evidence>
<evidence type="ECO:0000313" key="3">
    <source>
        <dbReference type="Proteomes" id="UP000887116"/>
    </source>
</evidence>
<reference evidence="2" key="1">
    <citation type="submission" date="2020-07" db="EMBL/GenBank/DDBJ databases">
        <title>Multicomponent nature underlies the extraordinary mechanical properties of spider dragline silk.</title>
        <authorList>
            <person name="Kono N."/>
            <person name="Nakamura H."/>
            <person name="Mori M."/>
            <person name="Yoshida Y."/>
            <person name="Ohtoshi R."/>
            <person name="Malay A.D."/>
            <person name="Moran D.A.P."/>
            <person name="Tomita M."/>
            <person name="Numata K."/>
            <person name="Arakawa K."/>
        </authorList>
    </citation>
    <scope>NUCLEOTIDE SEQUENCE</scope>
</reference>
<comment type="caution">
    <text evidence="2">The sequence shown here is derived from an EMBL/GenBank/DDBJ whole genome shotgun (WGS) entry which is preliminary data.</text>
</comment>
<name>A0A8X6JNH3_TRICU</name>
<feature type="transmembrane region" description="Helical" evidence="1">
    <location>
        <begin position="256"/>
        <end position="277"/>
    </location>
</feature>
<feature type="transmembrane region" description="Helical" evidence="1">
    <location>
        <begin position="189"/>
        <end position="211"/>
    </location>
</feature>
<evidence type="ECO:0000256" key="1">
    <source>
        <dbReference type="SAM" id="Phobius"/>
    </source>
</evidence>
<sequence>MTLHSIRRKKNNLLNVLRMFKKESSAIHNRRTNIMVLIIFSFSFIYSVTATLGCNIKRMSVYYAYGHELKSFTLQVGVICFKTFLLFLVHTTFPSLVAVLFCSLCLRCSSCFNCLTRKVLRYSPEEFGPSEQIDILRQKAKVDMILEKLQDIFSLPSFPVILSNLLTCCAALGTTAIDLQAKMKIIKALFYGIANSVSLIVVLWVAGGLPIEQNKLKNAFYKRTHSRFLIVLSSEEPQCKREILDKPNFVFSGCKIFSYTRSSILTLIGTLLTYDLIIYQI</sequence>
<organism evidence="2 3">
    <name type="scientific">Trichonephila clavata</name>
    <name type="common">Joro spider</name>
    <name type="synonym">Nephila clavata</name>
    <dbReference type="NCBI Taxonomy" id="2740835"/>
    <lineage>
        <taxon>Eukaryota</taxon>
        <taxon>Metazoa</taxon>
        <taxon>Ecdysozoa</taxon>
        <taxon>Arthropoda</taxon>
        <taxon>Chelicerata</taxon>
        <taxon>Arachnida</taxon>
        <taxon>Araneae</taxon>
        <taxon>Araneomorphae</taxon>
        <taxon>Entelegynae</taxon>
        <taxon>Araneoidea</taxon>
        <taxon>Nephilidae</taxon>
        <taxon>Trichonephila</taxon>
    </lineage>
</organism>
<keyword evidence="3" id="KW-1185">Reference proteome</keyword>
<keyword evidence="1" id="KW-0812">Transmembrane</keyword>
<dbReference type="OrthoDB" id="10352497at2759"/>
<keyword evidence="1" id="KW-0472">Membrane</keyword>